<sequence>AAGPHPAASGAYFTIYQLISSMRTLQHFSFVRFFALAV</sequence>
<organism evidence="1">
    <name type="scientific">uncultured Cytophagales bacterium</name>
    <dbReference type="NCBI Taxonomy" id="158755"/>
    <lineage>
        <taxon>Bacteria</taxon>
        <taxon>Pseudomonadati</taxon>
        <taxon>Bacteroidota</taxon>
        <taxon>Sphingobacteriia</taxon>
        <taxon>Sphingobacteriales</taxon>
        <taxon>environmental samples</taxon>
    </lineage>
</organism>
<feature type="non-terminal residue" evidence="1">
    <location>
        <position position="38"/>
    </location>
</feature>
<reference evidence="1" key="1">
    <citation type="submission" date="2020-02" db="EMBL/GenBank/DDBJ databases">
        <authorList>
            <person name="Meier V. D."/>
        </authorList>
    </citation>
    <scope>NUCLEOTIDE SEQUENCE</scope>
    <source>
        <strain evidence="1">AVDCRST_MAG56</strain>
    </source>
</reference>
<feature type="non-terminal residue" evidence="1">
    <location>
        <position position="1"/>
    </location>
</feature>
<name>A0A6J4JV35_9SPHI</name>
<dbReference type="AlphaFoldDB" id="A0A6J4JV35"/>
<evidence type="ECO:0000313" key="1">
    <source>
        <dbReference type="EMBL" id="CAA9288033.1"/>
    </source>
</evidence>
<protein>
    <submittedName>
        <fullName evidence="1">Uncharacterized protein</fullName>
    </submittedName>
</protein>
<gene>
    <name evidence="1" type="ORF">AVDCRST_MAG56-4317</name>
</gene>
<accession>A0A6J4JV35</accession>
<dbReference type="EMBL" id="CADCTQ010000362">
    <property type="protein sequence ID" value="CAA9288033.1"/>
    <property type="molecule type" value="Genomic_DNA"/>
</dbReference>
<proteinExistence type="predicted"/>